<dbReference type="RefSeq" id="WP_076553195.1">
    <property type="nucleotide sequence ID" value="NZ_FTOL01000007.1"/>
</dbReference>
<reference evidence="5" key="1">
    <citation type="submission" date="2017-01" db="EMBL/GenBank/DDBJ databases">
        <authorList>
            <person name="Varghese N."/>
            <person name="Submissions S."/>
        </authorList>
    </citation>
    <scope>NUCLEOTIDE SEQUENCE [LARGE SCALE GENOMIC DNA]</scope>
    <source>
        <strain evidence="5">DSM 18017</strain>
    </source>
</reference>
<evidence type="ECO:0000256" key="1">
    <source>
        <dbReference type="ARBA" id="ARBA00022729"/>
    </source>
</evidence>
<feature type="signal peptide" evidence="2">
    <location>
        <begin position="1"/>
        <end position="19"/>
    </location>
</feature>
<dbReference type="AlphaFoldDB" id="A0A1N7Q0Z7"/>
<keyword evidence="1 2" id="KW-0732">Signal</keyword>
<gene>
    <name evidence="4" type="ORF">SAMN05421786_10774</name>
</gene>
<feature type="chain" id="PRO_5012252990" evidence="2">
    <location>
        <begin position="20"/>
        <end position="258"/>
    </location>
</feature>
<dbReference type="OrthoDB" id="1268820at2"/>
<proteinExistence type="predicted"/>
<dbReference type="Proteomes" id="UP000186744">
    <property type="component" value="Unassembled WGS sequence"/>
</dbReference>
<organism evidence="4 5">
    <name type="scientific">Chryseobacterium ureilyticum</name>
    <dbReference type="NCBI Taxonomy" id="373668"/>
    <lineage>
        <taxon>Bacteria</taxon>
        <taxon>Pseudomonadati</taxon>
        <taxon>Bacteroidota</taxon>
        <taxon>Flavobacteriia</taxon>
        <taxon>Flavobacteriales</taxon>
        <taxon>Weeksellaceae</taxon>
        <taxon>Chryseobacterium group</taxon>
        <taxon>Chryseobacterium</taxon>
    </lineage>
</organism>
<feature type="domain" description="Secretion system C-terminal sorting" evidence="3">
    <location>
        <begin position="190"/>
        <end position="255"/>
    </location>
</feature>
<dbReference type="STRING" id="373668.SAMN05421786_10774"/>
<name>A0A1N7Q0Z7_9FLAO</name>
<evidence type="ECO:0000256" key="2">
    <source>
        <dbReference type="SAM" id="SignalP"/>
    </source>
</evidence>
<evidence type="ECO:0000313" key="5">
    <source>
        <dbReference type="Proteomes" id="UP000186744"/>
    </source>
</evidence>
<accession>A0A1N7Q0Z7</accession>
<dbReference type="InterPro" id="IPR026444">
    <property type="entry name" value="Secre_tail"/>
</dbReference>
<protein>
    <submittedName>
        <fullName evidence="4">Por secretion system C-terminal sorting domain-containing protein</fullName>
    </submittedName>
</protein>
<evidence type="ECO:0000259" key="3">
    <source>
        <dbReference type="Pfam" id="PF18962"/>
    </source>
</evidence>
<keyword evidence="5" id="KW-1185">Reference proteome</keyword>
<dbReference type="NCBIfam" id="TIGR04183">
    <property type="entry name" value="Por_Secre_tail"/>
    <property type="match status" value="1"/>
</dbReference>
<dbReference type="Pfam" id="PF18962">
    <property type="entry name" value="Por_Secre_tail"/>
    <property type="match status" value="1"/>
</dbReference>
<dbReference type="EMBL" id="FTOL01000007">
    <property type="protein sequence ID" value="SIT16573.1"/>
    <property type="molecule type" value="Genomic_DNA"/>
</dbReference>
<sequence length="258" mass="28836">MKKLLFSAVALIAANFAFAQLTLEHTFSNEDTFVYSTSTETFYISKTTDHKLKIFNSDYSLYKTVNIPMPATFNRSDFYGEEFSISRNIFNTDGKFEFMVSVFNDTQNYYKLLLINEDGTLIKDFHTNPNTFYGGEFHVFHDATTNTNKLTVRGATAFNISSIPLTDVYGLPTTVLAAKEIQAGSKLSAFPIPTNKILNVMNPGSGANKIEVFDVTGKVVLNKSFSASEGKISIDVERLPKGIYIYKIGDLSSKFMKN</sequence>
<evidence type="ECO:0000313" key="4">
    <source>
        <dbReference type="EMBL" id="SIT16573.1"/>
    </source>
</evidence>